<dbReference type="PANTHER" id="PTHR40130">
    <property type="entry name" value="EXPRESSED PROTEIN"/>
    <property type="match status" value="1"/>
</dbReference>
<dbReference type="STRING" id="133412.A0A1R1Y0K3"/>
<accession>A0A1R1Y0K3</accession>
<dbReference type="PANTHER" id="PTHR40130:SF1">
    <property type="entry name" value="SPINDLE POLE BODY-ASSOCIATED PROTEIN CUT12 DOMAIN-CONTAINING PROTEIN"/>
    <property type="match status" value="1"/>
</dbReference>
<name>A0A1R1Y0K3_9FUNG</name>
<evidence type="ECO:0000313" key="3">
    <source>
        <dbReference type="EMBL" id="OMJ20428.1"/>
    </source>
</evidence>
<reference evidence="3 4" key="1">
    <citation type="submission" date="2017-01" db="EMBL/GenBank/DDBJ databases">
        <authorList>
            <person name="Mah S.A."/>
            <person name="Swanson W.J."/>
            <person name="Moy G.W."/>
            <person name="Vacquier V.D."/>
        </authorList>
    </citation>
    <scope>NUCLEOTIDE SEQUENCE [LARGE SCALE GENOMIC DNA]</scope>
    <source>
        <strain evidence="3 4">GSMNP</strain>
    </source>
</reference>
<evidence type="ECO:0000313" key="4">
    <source>
        <dbReference type="Proteomes" id="UP000187283"/>
    </source>
</evidence>
<organism evidence="3 4">
    <name type="scientific">Smittium culicis</name>
    <dbReference type="NCBI Taxonomy" id="133412"/>
    <lineage>
        <taxon>Eukaryota</taxon>
        <taxon>Fungi</taxon>
        <taxon>Fungi incertae sedis</taxon>
        <taxon>Zoopagomycota</taxon>
        <taxon>Kickxellomycotina</taxon>
        <taxon>Harpellomycetes</taxon>
        <taxon>Harpellales</taxon>
        <taxon>Legeriomycetaceae</taxon>
        <taxon>Smittium</taxon>
    </lineage>
</organism>
<sequence>MSIINSTSSSNLSVPAPKDKNSSPVATKDELEFEKFWSYLENWVSNPIAFTSAGLAAEQDSPSQELSDSNSDIYNDSQTEVALKNKIKKLTETLSELETTKVENSILKNSIISFKEEFNRHAKNLMAEKASASKTPIINSRLSIIKNSTQSNSKKPISQPSNTSNSSNSSTSVNDALFSAQESISIMELEQKNSKLTQKIQLLQDQIKNQSAIISNYEAKWNKLKESAKKKREKKNENS</sequence>
<dbReference type="Proteomes" id="UP000187283">
    <property type="component" value="Unassembled WGS sequence"/>
</dbReference>
<evidence type="ECO:0000256" key="1">
    <source>
        <dbReference type="SAM" id="Coils"/>
    </source>
</evidence>
<feature type="region of interest" description="Disordered" evidence="2">
    <location>
        <begin position="148"/>
        <end position="172"/>
    </location>
</feature>
<proteinExistence type="predicted"/>
<feature type="coiled-coil region" evidence="1">
    <location>
        <begin position="186"/>
        <end position="234"/>
    </location>
</feature>
<feature type="compositionally biased region" description="Polar residues" evidence="2">
    <location>
        <begin position="148"/>
        <end position="160"/>
    </location>
</feature>
<keyword evidence="4" id="KW-1185">Reference proteome</keyword>
<feature type="compositionally biased region" description="Low complexity" evidence="2">
    <location>
        <begin position="1"/>
        <end position="13"/>
    </location>
</feature>
<dbReference type="AlphaFoldDB" id="A0A1R1Y0K3"/>
<keyword evidence="1" id="KW-0175">Coiled coil</keyword>
<dbReference type="EMBL" id="LSSN01001245">
    <property type="protein sequence ID" value="OMJ20428.1"/>
    <property type="molecule type" value="Genomic_DNA"/>
</dbReference>
<protein>
    <submittedName>
        <fullName evidence="3">Uncharacterized protein</fullName>
    </submittedName>
</protein>
<feature type="region of interest" description="Disordered" evidence="2">
    <location>
        <begin position="1"/>
        <end position="25"/>
    </location>
</feature>
<evidence type="ECO:0000256" key="2">
    <source>
        <dbReference type="SAM" id="MobiDB-lite"/>
    </source>
</evidence>
<comment type="caution">
    <text evidence="3">The sequence shown here is derived from an EMBL/GenBank/DDBJ whole genome shotgun (WGS) entry which is preliminary data.</text>
</comment>
<dbReference type="OrthoDB" id="3197614at2759"/>
<gene>
    <name evidence="3" type="ORF">AYI70_g4128</name>
</gene>
<feature type="compositionally biased region" description="Low complexity" evidence="2">
    <location>
        <begin position="161"/>
        <end position="172"/>
    </location>
</feature>